<dbReference type="AlphaFoldDB" id="A0AAV4PBA9"/>
<comment type="caution">
    <text evidence="1">The sequence shown here is derived from an EMBL/GenBank/DDBJ whole genome shotgun (WGS) entry which is preliminary data.</text>
</comment>
<gene>
    <name evidence="1" type="ORF">CEXT_528261</name>
</gene>
<dbReference type="EMBL" id="BPLR01004252">
    <property type="protein sequence ID" value="GIX93456.1"/>
    <property type="molecule type" value="Genomic_DNA"/>
</dbReference>
<name>A0AAV4PBA9_CAEEX</name>
<reference evidence="1 2" key="1">
    <citation type="submission" date="2021-06" db="EMBL/GenBank/DDBJ databases">
        <title>Caerostris extrusa draft genome.</title>
        <authorList>
            <person name="Kono N."/>
            <person name="Arakawa K."/>
        </authorList>
    </citation>
    <scope>NUCLEOTIDE SEQUENCE [LARGE SCALE GENOMIC DNA]</scope>
</reference>
<evidence type="ECO:0000313" key="1">
    <source>
        <dbReference type="EMBL" id="GIX93456.1"/>
    </source>
</evidence>
<proteinExistence type="predicted"/>
<organism evidence="1 2">
    <name type="scientific">Caerostris extrusa</name>
    <name type="common">Bark spider</name>
    <name type="synonym">Caerostris bankana</name>
    <dbReference type="NCBI Taxonomy" id="172846"/>
    <lineage>
        <taxon>Eukaryota</taxon>
        <taxon>Metazoa</taxon>
        <taxon>Ecdysozoa</taxon>
        <taxon>Arthropoda</taxon>
        <taxon>Chelicerata</taxon>
        <taxon>Arachnida</taxon>
        <taxon>Araneae</taxon>
        <taxon>Araneomorphae</taxon>
        <taxon>Entelegynae</taxon>
        <taxon>Araneoidea</taxon>
        <taxon>Araneidae</taxon>
        <taxon>Caerostris</taxon>
    </lineage>
</organism>
<evidence type="ECO:0000313" key="2">
    <source>
        <dbReference type="Proteomes" id="UP001054945"/>
    </source>
</evidence>
<dbReference type="Proteomes" id="UP001054945">
    <property type="component" value="Unassembled WGS sequence"/>
</dbReference>
<keyword evidence="2" id="KW-1185">Reference proteome</keyword>
<accession>A0AAV4PBA9</accession>
<sequence>MYPALLITLEESYMCPNSAETSAARMSWIERGVSWIGGNHTLGGPLGGVTSCSPQVIAPTCSLWPCSLADELILCRNIFPSRLLF</sequence>
<protein>
    <submittedName>
        <fullName evidence="1">Uncharacterized protein</fullName>
    </submittedName>
</protein>